<name>A0A6V8KSB5_9ACTN</name>
<dbReference type="InterPro" id="IPR027417">
    <property type="entry name" value="P-loop_NTPase"/>
</dbReference>
<accession>A0A6V8KSB5</accession>
<evidence type="ECO:0000313" key="2">
    <source>
        <dbReference type="EMBL" id="GFJ85189.1"/>
    </source>
</evidence>
<dbReference type="InterPro" id="IPR011990">
    <property type="entry name" value="TPR-like_helical_dom_sf"/>
</dbReference>
<dbReference type="AlphaFoldDB" id="A0A6V8KSB5"/>
<reference evidence="2 3" key="1">
    <citation type="submission" date="2020-03" db="EMBL/GenBank/DDBJ databases">
        <title>Whole genome shotgun sequence of Phytohabitans houttuyneae NBRC 108639.</title>
        <authorList>
            <person name="Komaki H."/>
            <person name="Tamura T."/>
        </authorList>
    </citation>
    <scope>NUCLEOTIDE SEQUENCE [LARGE SCALE GENOMIC DNA]</scope>
    <source>
        <strain evidence="2 3">NBRC 108639</strain>
    </source>
</reference>
<dbReference type="Gene3D" id="1.25.40.10">
    <property type="entry name" value="Tetratricopeptide repeat domain"/>
    <property type="match status" value="2"/>
</dbReference>
<keyword evidence="3" id="KW-1185">Reference proteome</keyword>
<protein>
    <submittedName>
        <fullName evidence="2">Uncharacterized protein</fullName>
    </submittedName>
</protein>
<dbReference type="InterPro" id="IPR042197">
    <property type="entry name" value="Apaf_helical"/>
</dbReference>
<comment type="caution">
    <text evidence="2">The sequence shown here is derived from an EMBL/GenBank/DDBJ whole genome shotgun (WGS) entry which is preliminary data.</text>
</comment>
<dbReference type="Gene3D" id="1.10.8.430">
    <property type="entry name" value="Helical domain of apoptotic protease-activating factors"/>
    <property type="match status" value="1"/>
</dbReference>
<evidence type="ECO:0000256" key="1">
    <source>
        <dbReference type="SAM" id="MobiDB-lite"/>
    </source>
</evidence>
<reference evidence="2 3" key="2">
    <citation type="submission" date="2020-03" db="EMBL/GenBank/DDBJ databases">
        <authorList>
            <person name="Ichikawa N."/>
            <person name="Kimura A."/>
            <person name="Kitahashi Y."/>
            <person name="Uohara A."/>
        </authorList>
    </citation>
    <scope>NUCLEOTIDE SEQUENCE [LARGE SCALE GENOMIC DNA]</scope>
    <source>
        <strain evidence="2 3">NBRC 108639</strain>
    </source>
</reference>
<feature type="region of interest" description="Disordered" evidence="1">
    <location>
        <begin position="541"/>
        <end position="575"/>
    </location>
</feature>
<dbReference type="SUPFAM" id="SSF52540">
    <property type="entry name" value="P-loop containing nucleoside triphosphate hydrolases"/>
    <property type="match status" value="1"/>
</dbReference>
<sequence length="575" mass="62559">MLARFLDRLGVPEDERRGGLDDLAARYRSAVADRQMLIVLDNAHDAAQVRPLLPGGPGCLVIITSRRLIADLPHAVSHPLGGLDHADARELFVRAAGDSRVDDDPAGVDRIVELCGGLPLAVRIAAARLKARPAWSPSHLADRLVDERRRLTELEHEDLAVRSSFEASYRELSEEDRLVFRRAGSHPGRVFGPAAATALAGLDEEVTSASLERLVDMHLVESPAPDRYRLHDLLRLFAMGRLADEEPAYTPASYLDWLAAHVRTEERENVVAGARHAVAAGEYEAAWRIVTATHPLLTDSADHPDRLALWREAAVAAKELGDEARRARALRWVSSATRNAGEVTRALEPAAEAMAIAERLDDRAALAEALTVYGECLRDLSRFDDARAALERAVDLFMELGDVDEEVGARVALGTLFNTMWQPELAAPVLERARELMHSAQDHRRAWTLLGLATAYRFTGRRAEAIALNDEALALARDGNDRFAYGHGLIGRGWLAFDERRYDDATRDMRAALEIFDQIQHGLGVGLAHEAVAEVAYAAGHPTTRSPPATPRSASSSASATGSAAAAPGSCARSP</sequence>
<dbReference type="PANTHER" id="PTHR47691">
    <property type="entry name" value="REGULATOR-RELATED"/>
    <property type="match status" value="1"/>
</dbReference>
<dbReference type="SUPFAM" id="SSF48452">
    <property type="entry name" value="TPR-like"/>
    <property type="match status" value="1"/>
</dbReference>
<dbReference type="GO" id="GO:0043531">
    <property type="term" value="F:ADP binding"/>
    <property type="evidence" value="ECO:0007669"/>
    <property type="project" value="InterPro"/>
</dbReference>
<dbReference type="Gene3D" id="3.40.50.300">
    <property type="entry name" value="P-loop containing nucleotide triphosphate hydrolases"/>
    <property type="match status" value="1"/>
</dbReference>
<dbReference type="Proteomes" id="UP000482800">
    <property type="component" value="Unassembled WGS sequence"/>
</dbReference>
<dbReference type="InterPro" id="IPR019734">
    <property type="entry name" value="TPR_rpt"/>
</dbReference>
<evidence type="ECO:0000313" key="3">
    <source>
        <dbReference type="Proteomes" id="UP000482800"/>
    </source>
</evidence>
<dbReference type="SMART" id="SM00028">
    <property type="entry name" value="TPR"/>
    <property type="match status" value="3"/>
</dbReference>
<organism evidence="2 3">
    <name type="scientific">Phytohabitans houttuyneae</name>
    <dbReference type="NCBI Taxonomy" id="1076126"/>
    <lineage>
        <taxon>Bacteria</taxon>
        <taxon>Bacillati</taxon>
        <taxon>Actinomycetota</taxon>
        <taxon>Actinomycetes</taxon>
        <taxon>Micromonosporales</taxon>
        <taxon>Micromonosporaceae</taxon>
    </lineage>
</organism>
<proteinExistence type="predicted"/>
<dbReference type="PANTHER" id="PTHR47691:SF3">
    <property type="entry name" value="HTH-TYPE TRANSCRIPTIONAL REGULATOR RV0890C-RELATED"/>
    <property type="match status" value="1"/>
</dbReference>
<gene>
    <name evidence="2" type="ORF">Phou_093690</name>
</gene>
<dbReference type="EMBL" id="BLPF01000004">
    <property type="protein sequence ID" value="GFJ85189.1"/>
    <property type="molecule type" value="Genomic_DNA"/>
</dbReference>